<comment type="pathway">
    <text evidence="3">Lipid metabolism.</text>
</comment>
<comment type="similarity">
    <text evidence="4">Belongs to the 1-acyl-sn-glycerol-3-phosphate acyltransferase family.</text>
</comment>
<dbReference type="SMART" id="SM00563">
    <property type="entry name" value="PlsC"/>
    <property type="match status" value="1"/>
</dbReference>
<keyword evidence="12" id="KW-1185">Reference proteome</keyword>
<comment type="catalytic activity">
    <reaction evidence="1">
        <text>a 1-acyl-sn-glycero-3-phosphate + an acyl-CoA = a 1,2-diacyl-sn-glycero-3-phosphate + CoA</text>
        <dbReference type="Rhea" id="RHEA:19709"/>
        <dbReference type="ChEBI" id="CHEBI:57287"/>
        <dbReference type="ChEBI" id="CHEBI:57970"/>
        <dbReference type="ChEBI" id="CHEBI:58342"/>
        <dbReference type="ChEBI" id="CHEBI:58608"/>
        <dbReference type="EC" id="2.3.1.51"/>
    </reaction>
</comment>
<evidence type="ECO:0000313" key="12">
    <source>
        <dbReference type="Proteomes" id="UP001291623"/>
    </source>
</evidence>
<keyword evidence="6" id="KW-0808">Transferase</keyword>
<feature type="compositionally biased region" description="Polar residues" evidence="8">
    <location>
        <begin position="375"/>
        <end position="387"/>
    </location>
</feature>
<dbReference type="PANTHER" id="PTHR10983:SF24">
    <property type="entry name" value="1-ACYLGLYCEROL-3-PHOSPHATE O-ACYLTRANSFERASE 3, ISOFORM E-RELATED"/>
    <property type="match status" value="1"/>
</dbReference>
<evidence type="ECO:0000256" key="6">
    <source>
        <dbReference type="ARBA" id="ARBA00022679"/>
    </source>
</evidence>
<evidence type="ECO:0000256" key="3">
    <source>
        <dbReference type="ARBA" id="ARBA00005189"/>
    </source>
</evidence>
<feature type="domain" description="Phospholipid/glycerol acyltransferase" evidence="10">
    <location>
        <begin position="86"/>
        <end position="208"/>
    </location>
</feature>
<protein>
    <recommendedName>
        <fullName evidence="5">1-acylglycerol-3-phosphate O-acyltransferase</fullName>
        <ecNumber evidence="5">2.3.1.51</ecNumber>
    </recommendedName>
</protein>
<keyword evidence="9" id="KW-0812">Transmembrane</keyword>
<dbReference type="AlphaFoldDB" id="A0AAE1V0P4"/>
<dbReference type="InterPro" id="IPR032098">
    <property type="entry name" value="Acyltransf_C"/>
</dbReference>
<sequence>MAIAAAVVIVPLGVLFFISGLVINLIQASCFVVVRPLSKSRYRMINRILAELLWLELVWIVDWWAAVKIKVYADPETFNLMGKEHALVIANHRSDIDWLVGWILAQRSGCLGSSLAVMKKSSKLLPVIGWSMWFSEYLFLERSWAKDERTLKSGLQRLSDYPLPFWLALFVEGTRFTQPKLLAAQEYAASAGLPVPRNVLIPRTKGFVTAVSHMRSFVPAIYDATICIPKSSPAPTMLRLFKGQPSVVHMHLKRHEMKDLPENDDAIAQWCRDIFVAKDKLLDKHIAEDTFGEEKLQDIGRPMKSLVVVASWACILILGTMKFLQATALLSSWKGIAISAALMAVVTVLMQILINFSKSERSTAAKVAPAKEKNVNQPTGNGQDKTH</sequence>
<dbReference type="CDD" id="cd07990">
    <property type="entry name" value="LPLAT_LCLAT1-like"/>
    <property type="match status" value="1"/>
</dbReference>
<feature type="transmembrane region" description="Helical" evidence="9">
    <location>
        <begin position="6"/>
        <end position="34"/>
    </location>
</feature>
<evidence type="ECO:0000256" key="9">
    <source>
        <dbReference type="SAM" id="Phobius"/>
    </source>
</evidence>
<accession>A0AAE1V0P4</accession>
<dbReference type="InterPro" id="IPR002123">
    <property type="entry name" value="Plipid/glycerol_acylTrfase"/>
</dbReference>
<dbReference type="GO" id="GO:0003841">
    <property type="term" value="F:1-acylglycerol-3-phosphate O-acyltransferase activity"/>
    <property type="evidence" value="ECO:0007669"/>
    <property type="project" value="UniProtKB-EC"/>
</dbReference>
<feature type="transmembrane region" description="Helical" evidence="9">
    <location>
        <begin position="305"/>
        <end position="324"/>
    </location>
</feature>
<comment type="pathway">
    <text evidence="2">Phospholipid metabolism; CDP-diacylglycerol biosynthesis; CDP-diacylglycerol from sn-glycerol 3-phosphate: step 2/3.</text>
</comment>
<keyword evidence="9" id="KW-0472">Membrane</keyword>
<dbReference type="GO" id="GO:0012505">
    <property type="term" value="C:endomembrane system"/>
    <property type="evidence" value="ECO:0007669"/>
    <property type="project" value="TreeGrafter"/>
</dbReference>
<dbReference type="Pfam" id="PF16076">
    <property type="entry name" value="Acyltransf_C"/>
    <property type="match status" value="1"/>
</dbReference>
<feature type="compositionally biased region" description="Basic and acidic residues" evidence="8">
    <location>
        <begin position="365"/>
        <end position="374"/>
    </location>
</feature>
<name>A0AAE1V0P4_9SOLA</name>
<evidence type="ECO:0000259" key="10">
    <source>
        <dbReference type="SMART" id="SM00563"/>
    </source>
</evidence>
<feature type="transmembrane region" description="Helical" evidence="9">
    <location>
        <begin position="336"/>
        <end position="356"/>
    </location>
</feature>
<organism evidence="11 12">
    <name type="scientific">Anisodus tanguticus</name>
    <dbReference type="NCBI Taxonomy" id="243964"/>
    <lineage>
        <taxon>Eukaryota</taxon>
        <taxon>Viridiplantae</taxon>
        <taxon>Streptophyta</taxon>
        <taxon>Embryophyta</taxon>
        <taxon>Tracheophyta</taxon>
        <taxon>Spermatophyta</taxon>
        <taxon>Magnoliopsida</taxon>
        <taxon>eudicotyledons</taxon>
        <taxon>Gunneridae</taxon>
        <taxon>Pentapetalae</taxon>
        <taxon>asterids</taxon>
        <taxon>lamiids</taxon>
        <taxon>Solanales</taxon>
        <taxon>Solanaceae</taxon>
        <taxon>Solanoideae</taxon>
        <taxon>Hyoscyameae</taxon>
        <taxon>Anisodus</taxon>
    </lineage>
</organism>
<dbReference type="SUPFAM" id="SSF69593">
    <property type="entry name" value="Glycerol-3-phosphate (1)-acyltransferase"/>
    <property type="match status" value="1"/>
</dbReference>
<evidence type="ECO:0000256" key="1">
    <source>
        <dbReference type="ARBA" id="ARBA00001141"/>
    </source>
</evidence>
<dbReference type="Pfam" id="PF01553">
    <property type="entry name" value="Acyltransferase"/>
    <property type="match status" value="1"/>
</dbReference>
<evidence type="ECO:0000256" key="8">
    <source>
        <dbReference type="SAM" id="MobiDB-lite"/>
    </source>
</evidence>
<proteinExistence type="inferred from homology"/>
<evidence type="ECO:0000256" key="5">
    <source>
        <dbReference type="ARBA" id="ARBA00013211"/>
    </source>
</evidence>
<keyword evidence="7" id="KW-0012">Acyltransferase</keyword>
<reference evidence="11" key="1">
    <citation type="submission" date="2023-12" db="EMBL/GenBank/DDBJ databases">
        <title>Genome assembly of Anisodus tanguticus.</title>
        <authorList>
            <person name="Wang Y.-J."/>
        </authorList>
    </citation>
    <scope>NUCLEOTIDE SEQUENCE</scope>
    <source>
        <strain evidence="11">KB-2021</strain>
        <tissue evidence="11">Leaf</tissue>
    </source>
</reference>
<feature type="region of interest" description="Disordered" evidence="8">
    <location>
        <begin position="365"/>
        <end position="387"/>
    </location>
</feature>
<evidence type="ECO:0000256" key="2">
    <source>
        <dbReference type="ARBA" id="ARBA00004728"/>
    </source>
</evidence>
<comment type="caution">
    <text evidence="11">The sequence shown here is derived from an EMBL/GenBank/DDBJ whole genome shotgun (WGS) entry which is preliminary data.</text>
</comment>
<dbReference type="PANTHER" id="PTHR10983">
    <property type="entry name" value="1-ACYLGLYCEROL-3-PHOSPHATE ACYLTRANSFERASE-RELATED"/>
    <property type="match status" value="1"/>
</dbReference>
<dbReference type="Proteomes" id="UP001291623">
    <property type="component" value="Unassembled WGS sequence"/>
</dbReference>
<dbReference type="EC" id="2.3.1.51" evidence="5"/>
<evidence type="ECO:0000256" key="7">
    <source>
        <dbReference type="ARBA" id="ARBA00023315"/>
    </source>
</evidence>
<gene>
    <name evidence="11" type="ORF">RND71_036829</name>
</gene>
<keyword evidence="9" id="KW-1133">Transmembrane helix</keyword>
<dbReference type="EMBL" id="JAVYJV010000020">
    <property type="protein sequence ID" value="KAK4343735.1"/>
    <property type="molecule type" value="Genomic_DNA"/>
</dbReference>
<evidence type="ECO:0000256" key="4">
    <source>
        <dbReference type="ARBA" id="ARBA00008655"/>
    </source>
</evidence>
<evidence type="ECO:0000313" key="11">
    <source>
        <dbReference type="EMBL" id="KAK4343735.1"/>
    </source>
</evidence>